<dbReference type="EMBL" id="SNRW01021787">
    <property type="protein sequence ID" value="KAA6364335.1"/>
    <property type="molecule type" value="Genomic_DNA"/>
</dbReference>
<proteinExistence type="predicted"/>
<evidence type="ECO:0000313" key="3">
    <source>
        <dbReference type="Proteomes" id="UP000324800"/>
    </source>
</evidence>
<reference evidence="2 3" key="1">
    <citation type="submission" date="2019-03" db="EMBL/GenBank/DDBJ databases">
        <title>Single cell metagenomics reveals metabolic interactions within the superorganism composed of flagellate Streblomastix strix and complex community of Bacteroidetes bacteria on its surface.</title>
        <authorList>
            <person name="Treitli S.C."/>
            <person name="Kolisko M."/>
            <person name="Husnik F."/>
            <person name="Keeling P."/>
            <person name="Hampl V."/>
        </authorList>
    </citation>
    <scope>NUCLEOTIDE SEQUENCE [LARGE SCALE GENOMIC DNA]</scope>
    <source>
        <strain evidence="2">ST1C</strain>
    </source>
</reference>
<protein>
    <submittedName>
        <fullName evidence="2">Uncharacterized protein</fullName>
    </submittedName>
</protein>
<feature type="region of interest" description="Disordered" evidence="1">
    <location>
        <begin position="111"/>
        <end position="165"/>
    </location>
</feature>
<name>A0A5J4U3V5_9EUKA</name>
<comment type="caution">
    <text evidence="2">The sequence shown here is derived from an EMBL/GenBank/DDBJ whole genome shotgun (WGS) entry which is preliminary data.</text>
</comment>
<feature type="non-terminal residue" evidence="2">
    <location>
        <position position="239"/>
    </location>
</feature>
<accession>A0A5J4U3V5</accession>
<feature type="region of interest" description="Disordered" evidence="1">
    <location>
        <begin position="71"/>
        <end position="94"/>
    </location>
</feature>
<dbReference type="Proteomes" id="UP000324800">
    <property type="component" value="Unassembled WGS sequence"/>
</dbReference>
<sequence length="239" mass="26706">MQVNLQLQQVMIGEALKYRIVQHRAQTAKNSSNNNNNHLQVMQVIQIKLHQEQEQLLDKQSQVTRINNNKEGAAESKLKRMKQTGPTVGAETATTINNTFKTPKVTTQEQPFYTGIGSGVGVFGGDKDEVRRNYDNSEDGSESTNESSSSISSLSSSSSTSSQSLISDSDFILNSKTNKSRRNMRRRKEIEDNNNDDNSNNDNEEEEYEDQDEDGIQIMAQGIQQGEGNSLFYANQATE</sequence>
<gene>
    <name evidence="2" type="ORF">EZS28_040138</name>
</gene>
<evidence type="ECO:0000313" key="2">
    <source>
        <dbReference type="EMBL" id="KAA6364335.1"/>
    </source>
</evidence>
<feature type="compositionally biased region" description="Basic and acidic residues" evidence="1">
    <location>
        <begin position="125"/>
        <end position="135"/>
    </location>
</feature>
<dbReference type="AlphaFoldDB" id="A0A5J4U3V5"/>
<feature type="compositionally biased region" description="Low complexity" evidence="1">
    <location>
        <begin position="142"/>
        <end position="165"/>
    </location>
</feature>
<organism evidence="2 3">
    <name type="scientific">Streblomastix strix</name>
    <dbReference type="NCBI Taxonomy" id="222440"/>
    <lineage>
        <taxon>Eukaryota</taxon>
        <taxon>Metamonada</taxon>
        <taxon>Preaxostyla</taxon>
        <taxon>Oxymonadida</taxon>
        <taxon>Streblomastigidae</taxon>
        <taxon>Streblomastix</taxon>
    </lineage>
</organism>
<feature type="compositionally biased region" description="Basic residues" evidence="1">
    <location>
        <begin position="178"/>
        <end position="187"/>
    </location>
</feature>
<evidence type="ECO:0000256" key="1">
    <source>
        <dbReference type="SAM" id="MobiDB-lite"/>
    </source>
</evidence>
<feature type="region of interest" description="Disordered" evidence="1">
    <location>
        <begin position="177"/>
        <end position="214"/>
    </location>
</feature>
<feature type="compositionally biased region" description="Acidic residues" evidence="1">
    <location>
        <begin position="202"/>
        <end position="214"/>
    </location>
</feature>